<gene>
    <name evidence="2" type="ORF">HU760_017605</name>
</gene>
<dbReference type="EMBL" id="JABWRZ020000001">
    <property type="protein sequence ID" value="MBV4492410.1"/>
    <property type="molecule type" value="Genomic_DNA"/>
</dbReference>
<dbReference type="Gene3D" id="3.20.80.10">
    <property type="entry name" value="Regulatory factor, effector binding domain"/>
    <property type="match status" value="1"/>
</dbReference>
<comment type="caution">
    <text evidence="2">The sequence shown here is derived from an EMBL/GenBank/DDBJ whole genome shotgun (WGS) entry which is preliminary data.</text>
</comment>
<sequence length="152" mass="17179">MKEKSIASQRVLFIGRELSISEIADQASVCCAEIISAAEDLGLEVVGPWIFVSHKMPNNSNDRFRIEFCLPVEGDFEEQIEGVRYQLLPALHCIYEDYRGPLSDLFSHGYAKLFEGARAAGCRLTDESREVYHNWQGPDSLDNHIELQFGIV</sequence>
<dbReference type="Proteomes" id="UP000609530">
    <property type="component" value="Unassembled WGS sequence"/>
</dbReference>
<organism evidence="2 3">
    <name type="scientific">Pseudomonas oryzicola</name>
    <dbReference type="NCBI Taxonomy" id="485876"/>
    <lineage>
        <taxon>Bacteria</taxon>
        <taxon>Pseudomonadati</taxon>
        <taxon>Pseudomonadota</taxon>
        <taxon>Gammaproteobacteria</taxon>
        <taxon>Pseudomonadales</taxon>
        <taxon>Pseudomonadaceae</taxon>
        <taxon>Pseudomonas</taxon>
    </lineage>
</organism>
<feature type="domain" description="AraC effector-binding" evidence="1">
    <location>
        <begin position="1"/>
        <end position="152"/>
    </location>
</feature>
<dbReference type="InterPro" id="IPR010499">
    <property type="entry name" value="AraC_E-bd"/>
</dbReference>
<evidence type="ECO:0000313" key="2">
    <source>
        <dbReference type="EMBL" id="MBV4492410.1"/>
    </source>
</evidence>
<dbReference type="SMART" id="SM00871">
    <property type="entry name" value="AraC_E_bind"/>
    <property type="match status" value="1"/>
</dbReference>
<reference evidence="2 3" key="1">
    <citation type="journal article" date="2020" name="Microorganisms">
        <title>Reliable Identification of Environmental Pseudomonas Isolates Using the rpoD Gene.</title>
        <authorList>
            <consortium name="The Broad Institute Genome Sequencing Platform"/>
            <person name="Girard L."/>
            <person name="Lood C."/>
            <person name="Rokni-Zadeh H."/>
            <person name="van Noort V."/>
            <person name="Lavigne R."/>
            <person name="De Mot R."/>
        </authorList>
    </citation>
    <scope>NUCLEOTIDE SEQUENCE [LARGE SCALE GENOMIC DNA]</scope>
    <source>
        <strain evidence="2 3">RD9SR1</strain>
    </source>
</reference>
<dbReference type="RefSeq" id="WP_186679491.1">
    <property type="nucleotide sequence ID" value="NZ_JABWRZ020000001.1"/>
</dbReference>
<evidence type="ECO:0000259" key="1">
    <source>
        <dbReference type="SMART" id="SM00871"/>
    </source>
</evidence>
<accession>A0ABS6QDX5</accession>
<name>A0ABS6QDX5_9PSED</name>
<dbReference type="SUPFAM" id="SSF55136">
    <property type="entry name" value="Probable bacterial effector-binding domain"/>
    <property type="match status" value="1"/>
</dbReference>
<dbReference type="InterPro" id="IPR011256">
    <property type="entry name" value="Reg_factor_effector_dom_sf"/>
</dbReference>
<evidence type="ECO:0000313" key="3">
    <source>
        <dbReference type="Proteomes" id="UP000609530"/>
    </source>
</evidence>
<proteinExistence type="predicted"/>
<keyword evidence="3" id="KW-1185">Reference proteome</keyword>
<protein>
    <submittedName>
        <fullName evidence="2">AraC family transcriptional regulator</fullName>
    </submittedName>
</protein>